<protein>
    <submittedName>
        <fullName evidence="5">DUF255 domain-containing protein</fullName>
    </submittedName>
</protein>
<dbReference type="Pfam" id="PF13899">
    <property type="entry name" value="Thioredoxin_7"/>
    <property type="match status" value="1"/>
</dbReference>
<sequence>MTLSIYSRQWNISFFQFIGVKNIIAFCTSKVIIMILLFGFCQRLKAQELDIIEQDYEKALTIAKKENKLIFIDFYTTWCAPCKKLEKLIFQNDSIQKIIGKDFVLLKYDAEKDIAFNLSKKHHVSSYPTAIILNQNGYVINRKYGFPGKDLSELSNMVLEFTNKSIELNNENFIIEGYSNTIDISNYPKFYIDFINRTNTKLNISEIDYYFNNTKDKFSEEYFSTLIYFGRDATINLADIVLNNKQRYIDLYGEMDVETLLFFLASAKFKNAISEINQEKYDEAVMFIKKALSEEWVNDILPMYKLDFLKAQNKWEEILKINEKLKNDGEFDNSYINDFSWEVYEKCNNQEVIKKCIVWMKEVTDQEPNYAYLDTYAHLLYKSGNKTEAKKITKLAIETASKENKEFKSIEKLINKL</sequence>
<dbReference type="PANTHER" id="PTHR15337:SF11">
    <property type="entry name" value="THIOREDOXIN DOMAIN-CONTAINING PROTEIN"/>
    <property type="match status" value="1"/>
</dbReference>
<dbReference type="InterPro" id="IPR036249">
    <property type="entry name" value="Thioredoxin-like_sf"/>
</dbReference>
<keyword evidence="3" id="KW-0472">Membrane</keyword>
<evidence type="ECO:0000259" key="4">
    <source>
        <dbReference type="PROSITE" id="PS51352"/>
    </source>
</evidence>
<evidence type="ECO:0000256" key="1">
    <source>
        <dbReference type="ARBA" id="ARBA00022729"/>
    </source>
</evidence>
<dbReference type="SUPFAM" id="SSF48452">
    <property type="entry name" value="TPR-like"/>
    <property type="match status" value="1"/>
</dbReference>
<proteinExistence type="predicted"/>
<evidence type="ECO:0000313" key="5">
    <source>
        <dbReference type="EMBL" id="RXR34786.1"/>
    </source>
</evidence>
<keyword evidence="3" id="KW-0812">Transmembrane</keyword>
<dbReference type="InterPro" id="IPR051099">
    <property type="entry name" value="AGR/TXD"/>
</dbReference>
<dbReference type="InterPro" id="IPR011990">
    <property type="entry name" value="TPR-like_helical_dom_sf"/>
</dbReference>
<dbReference type="Proteomes" id="UP000289734">
    <property type="component" value="Unassembled WGS sequence"/>
</dbReference>
<dbReference type="AlphaFoldDB" id="A0A4V1N585"/>
<name>A0A4V1N585_9FLAO</name>
<reference evidence="6" key="1">
    <citation type="submission" date="2019-01" db="EMBL/GenBank/DDBJ databases">
        <title>Cytophagaceae bacterium strain CAR-16.</title>
        <authorList>
            <person name="Chen W.-M."/>
        </authorList>
    </citation>
    <scope>NUCLEOTIDE SEQUENCE [LARGE SCALE GENOMIC DNA]</scope>
    <source>
        <strain evidence="6">ICH-30</strain>
    </source>
</reference>
<organism evidence="5 6">
    <name type="scientific">Flavobacterium piscinae</name>
    <dbReference type="NCBI Taxonomy" id="2506424"/>
    <lineage>
        <taxon>Bacteria</taxon>
        <taxon>Pseudomonadati</taxon>
        <taxon>Bacteroidota</taxon>
        <taxon>Flavobacteriia</taxon>
        <taxon>Flavobacteriales</taxon>
        <taxon>Flavobacteriaceae</taxon>
        <taxon>Flavobacterium</taxon>
    </lineage>
</organism>
<keyword evidence="3" id="KW-1133">Transmembrane helix</keyword>
<dbReference type="PROSITE" id="PS51352">
    <property type="entry name" value="THIOREDOXIN_2"/>
    <property type="match status" value="1"/>
</dbReference>
<dbReference type="OrthoDB" id="120730at2"/>
<comment type="caution">
    <text evidence="5">The sequence shown here is derived from an EMBL/GenBank/DDBJ whole genome shotgun (WGS) entry which is preliminary data.</text>
</comment>
<dbReference type="SUPFAM" id="SSF52833">
    <property type="entry name" value="Thioredoxin-like"/>
    <property type="match status" value="1"/>
</dbReference>
<evidence type="ECO:0000313" key="6">
    <source>
        <dbReference type="Proteomes" id="UP000289734"/>
    </source>
</evidence>
<dbReference type="GO" id="GO:0006950">
    <property type="term" value="P:response to stress"/>
    <property type="evidence" value="ECO:0007669"/>
    <property type="project" value="UniProtKB-ARBA"/>
</dbReference>
<dbReference type="EMBL" id="SBKQ01000002">
    <property type="protein sequence ID" value="RXR34786.1"/>
    <property type="molecule type" value="Genomic_DNA"/>
</dbReference>
<dbReference type="PROSITE" id="PS00194">
    <property type="entry name" value="THIOREDOXIN_1"/>
    <property type="match status" value="1"/>
</dbReference>
<keyword evidence="1" id="KW-0732">Signal</keyword>
<evidence type="ECO:0000256" key="2">
    <source>
        <dbReference type="ARBA" id="ARBA00023284"/>
    </source>
</evidence>
<dbReference type="RefSeq" id="WP_129463193.1">
    <property type="nucleotide sequence ID" value="NZ_SBKQ01000002.1"/>
</dbReference>
<keyword evidence="2" id="KW-0676">Redox-active center</keyword>
<dbReference type="Gene3D" id="3.40.30.10">
    <property type="entry name" value="Glutaredoxin"/>
    <property type="match status" value="1"/>
</dbReference>
<dbReference type="InterPro" id="IPR017937">
    <property type="entry name" value="Thioredoxin_CS"/>
</dbReference>
<dbReference type="InterPro" id="IPR013766">
    <property type="entry name" value="Thioredoxin_domain"/>
</dbReference>
<accession>A0A4V1N585</accession>
<evidence type="ECO:0000256" key="3">
    <source>
        <dbReference type="SAM" id="Phobius"/>
    </source>
</evidence>
<keyword evidence="6" id="KW-1185">Reference proteome</keyword>
<gene>
    <name evidence="5" type="ORF">EQG68_02430</name>
</gene>
<dbReference type="PANTHER" id="PTHR15337">
    <property type="entry name" value="ANTERIOR GRADIENT PROTEIN-RELATED"/>
    <property type="match status" value="1"/>
</dbReference>
<feature type="transmembrane region" description="Helical" evidence="3">
    <location>
        <begin position="12"/>
        <end position="40"/>
    </location>
</feature>
<feature type="domain" description="Thioredoxin" evidence="4">
    <location>
        <begin position="42"/>
        <end position="167"/>
    </location>
</feature>